<dbReference type="InterPro" id="IPR008136">
    <property type="entry name" value="CinA_C"/>
</dbReference>
<dbReference type="InterPro" id="IPR001453">
    <property type="entry name" value="MoaB/Mog_dom"/>
</dbReference>
<dbReference type="SMART" id="SM00852">
    <property type="entry name" value="MoCF_biosynth"/>
    <property type="match status" value="1"/>
</dbReference>
<dbReference type="InterPro" id="IPR050101">
    <property type="entry name" value="CinA"/>
</dbReference>
<dbReference type="PIRSF" id="PIRSF006728">
    <property type="entry name" value="CinA"/>
    <property type="match status" value="1"/>
</dbReference>
<dbReference type="InterPro" id="IPR036653">
    <property type="entry name" value="CinA-like_C"/>
</dbReference>
<protein>
    <recommendedName>
        <fullName evidence="1">Putative competence-damage inducible protein</fullName>
    </recommendedName>
</protein>
<feature type="domain" description="MoaB/Mog" evidence="2">
    <location>
        <begin position="4"/>
        <end position="170"/>
    </location>
</feature>
<comment type="similarity">
    <text evidence="1">Belongs to the CinA family.</text>
</comment>
<dbReference type="Gene3D" id="3.90.950.20">
    <property type="entry name" value="CinA-like"/>
    <property type="match status" value="1"/>
</dbReference>
<dbReference type="AlphaFoldDB" id="A0A1G9L785"/>
<reference evidence="3 4" key="1">
    <citation type="submission" date="2016-10" db="EMBL/GenBank/DDBJ databases">
        <authorList>
            <person name="de Groot N.N."/>
        </authorList>
    </citation>
    <scope>NUCLEOTIDE SEQUENCE [LARGE SCALE GENOMIC DNA]</scope>
    <source>
        <strain evidence="3 4">DSM 797</strain>
    </source>
</reference>
<dbReference type="Gene3D" id="3.40.980.10">
    <property type="entry name" value="MoaB/Mog-like domain"/>
    <property type="match status" value="1"/>
</dbReference>
<organism evidence="3 4">
    <name type="scientific">Romboutsia lituseburensis DSM 797</name>
    <dbReference type="NCBI Taxonomy" id="1121325"/>
    <lineage>
        <taxon>Bacteria</taxon>
        <taxon>Bacillati</taxon>
        <taxon>Bacillota</taxon>
        <taxon>Clostridia</taxon>
        <taxon>Peptostreptococcales</taxon>
        <taxon>Peptostreptococcaceae</taxon>
        <taxon>Romboutsia</taxon>
    </lineage>
</organism>
<name>A0A1G9L785_9FIRM</name>
<keyword evidence="4" id="KW-1185">Reference proteome</keyword>
<dbReference type="Gene3D" id="3.30.70.2860">
    <property type="match status" value="1"/>
</dbReference>
<dbReference type="SUPFAM" id="SSF53218">
    <property type="entry name" value="Molybdenum cofactor biosynthesis proteins"/>
    <property type="match status" value="1"/>
</dbReference>
<dbReference type="NCBIfam" id="TIGR00200">
    <property type="entry name" value="cinA_nterm"/>
    <property type="match status" value="1"/>
</dbReference>
<gene>
    <name evidence="1" type="primary">cinA</name>
    <name evidence="3" type="ORF">SAMN04515677_102427</name>
</gene>
<dbReference type="NCBIfam" id="TIGR00177">
    <property type="entry name" value="molyb_syn"/>
    <property type="match status" value="1"/>
</dbReference>
<dbReference type="Pfam" id="PF18146">
    <property type="entry name" value="CinA_KH"/>
    <property type="match status" value="1"/>
</dbReference>
<dbReference type="EMBL" id="FNGW01000002">
    <property type="protein sequence ID" value="SDL57617.1"/>
    <property type="molecule type" value="Genomic_DNA"/>
</dbReference>
<proteinExistence type="inferred from homology"/>
<dbReference type="NCBIfam" id="TIGR00199">
    <property type="entry name" value="PncC_domain"/>
    <property type="match status" value="1"/>
</dbReference>
<dbReference type="RefSeq" id="WP_092724532.1">
    <property type="nucleotide sequence ID" value="NZ_FNGW01000002.1"/>
</dbReference>
<accession>A0A1G9L785</accession>
<dbReference type="CDD" id="cd00885">
    <property type="entry name" value="cinA"/>
    <property type="match status" value="1"/>
</dbReference>
<dbReference type="InterPro" id="IPR008135">
    <property type="entry name" value="Competence-induced_CinA"/>
</dbReference>
<evidence type="ECO:0000256" key="1">
    <source>
        <dbReference type="HAMAP-Rule" id="MF_00226"/>
    </source>
</evidence>
<evidence type="ECO:0000259" key="2">
    <source>
        <dbReference type="SMART" id="SM00852"/>
    </source>
</evidence>
<dbReference type="Pfam" id="PF02464">
    <property type="entry name" value="CinA"/>
    <property type="match status" value="1"/>
</dbReference>
<dbReference type="PANTHER" id="PTHR13939:SF0">
    <property type="entry name" value="NMN AMIDOHYDROLASE-LIKE PROTEIN YFAY"/>
    <property type="match status" value="1"/>
</dbReference>
<evidence type="ECO:0000313" key="4">
    <source>
        <dbReference type="Proteomes" id="UP000199068"/>
    </source>
</evidence>
<dbReference type="STRING" id="1121325.SAMN04515677_102427"/>
<dbReference type="InterPro" id="IPR041424">
    <property type="entry name" value="CinA_KH"/>
</dbReference>
<dbReference type="InterPro" id="IPR036425">
    <property type="entry name" value="MoaB/Mog-like_dom_sf"/>
</dbReference>
<dbReference type="PANTHER" id="PTHR13939">
    <property type="entry name" value="NICOTINAMIDE-NUCLEOTIDE AMIDOHYDROLASE PNCC"/>
    <property type="match status" value="1"/>
</dbReference>
<dbReference type="SUPFAM" id="SSF142433">
    <property type="entry name" value="CinA-like"/>
    <property type="match status" value="1"/>
</dbReference>
<sequence length="412" mass="45480">MKAEIISVGTEILLGDIVNTNAQYLAEELANIGIDVYYQITVGDNEERLYDTFNECLTRSDIVIATGGLGPTDDDITKEVACKCFGQELKLHEPSLKKIEDYFKKINMSLSENNKKQAYFPKESIILENNYGTAPGAILKKDNKIIIVLPGPPREMKPMFEEKVKPYLKNNSNSVLVSKVLRTFGIGESLLEESIIDIIKEQNNPTIAPYAKDSEAILRITAKASTQKEAEALINPVVEKIRSRVGNYIYGEDDTSLEEEVAKMLVEKNLTISVAESCTGGLVSSSLINYPGISSAFMEGCVTYSNEAKMKRLGVKKETLDKYGAVSEQTAKEMAEGIAKQFSTNIGLSTTGIAGPEGGSVEKPVGLVYIGIYINGKTFVKRFIFNGNRQMVRLRSTKNILNELRIKLIDVN</sequence>
<evidence type="ECO:0000313" key="3">
    <source>
        <dbReference type="EMBL" id="SDL57617.1"/>
    </source>
</evidence>
<dbReference type="HAMAP" id="MF_00226_B">
    <property type="entry name" value="CinA_B"/>
    <property type="match status" value="1"/>
</dbReference>
<dbReference type="NCBIfam" id="NF001813">
    <property type="entry name" value="PRK00549.1"/>
    <property type="match status" value="1"/>
</dbReference>
<dbReference type="Pfam" id="PF00994">
    <property type="entry name" value="MoCF_biosynth"/>
    <property type="match status" value="1"/>
</dbReference>
<dbReference type="Proteomes" id="UP000199068">
    <property type="component" value="Unassembled WGS sequence"/>
</dbReference>